<dbReference type="GO" id="GO:0007219">
    <property type="term" value="P:Notch signaling pathway"/>
    <property type="evidence" value="ECO:0007669"/>
    <property type="project" value="TreeGrafter"/>
</dbReference>
<evidence type="ECO:0000259" key="8">
    <source>
        <dbReference type="PROSITE" id="PS50214"/>
    </source>
</evidence>
<proteinExistence type="predicted"/>
<dbReference type="PROSITE" id="PS50215">
    <property type="entry name" value="ADAM_MEPRO"/>
    <property type="match status" value="1"/>
</dbReference>
<dbReference type="SUPFAM" id="SSF55486">
    <property type="entry name" value="Metalloproteases ('zincins'), catalytic domain"/>
    <property type="match status" value="1"/>
</dbReference>
<dbReference type="Pfam" id="PF13574">
    <property type="entry name" value="Reprolysin_2"/>
    <property type="match status" value="1"/>
</dbReference>
<name>A0AA88H929_ARTSF</name>
<feature type="domain" description="Disintegrin" evidence="8">
    <location>
        <begin position="524"/>
        <end position="629"/>
    </location>
</feature>
<dbReference type="AlphaFoldDB" id="A0AA88H929"/>
<keyword evidence="11" id="KW-1185">Reference proteome</keyword>
<feature type="region of interest" description="Disordered" evidence="5">
    <location>
        <begin position="193"/>
        <end position="221"/>
    </location>
</feature>
<feature type="binding site" evidence="4">
    <location>
        <position position="463"/>
    </location>
    <ligand>
        <name>Zn(2+)</name>
        <dbReference type="ChEBI" id="CHEBI:29105"/>
        <note>catalytic</note>
    </ligand>
</feature>
<dbReference type="EMBL" id="JAVRJZ010000021">
    <property type="protein sequence ID" value="KAK2704523.1"/>
    <property type="molecule type" value="Genomic_DNA"/>
</dbReference>
<dbReference type="InterPro" id="IPR024079">
    <property type="entry name" value="MetalloPept_cat_dom_sf"/>
</dbReference>
<evidence type="ECO:0000256" key="4">
    <source>
        <dbReference type="PROSITE-ProRule" id="PRU00276"/>
    </source>
</evidence>
<reference evidence="10" key="1">
    <citation type="submission" date="2023-07" db="EMBL/GenBank/DDBJ databases">
        <title>Chromosome-level genome assembly of Artemia franciscana.</title>
        <authorList>
            <person name="Jo E."/>
        </authorList>
    </citation>
    <scope>NUCLEOTIDE SEQUENCE</scope>
    <source>
        <tissue evidence="10">Whole body</tissue>
    </source>
</reference>
<keyword evidence="7" id="KW-0732">Signal</keyword>
<organism evidence="10 11">
    <name type="scientific">Artemia franciscana</name>
    <name type="common">Brine shrimp</name>
    <name type="synonym">Artemia sanfranciscana</name>
    <dbReference type="NCBI Taxonomy" id="6661"/>
    <lineage>
        <taxon>Eukaryota</taxon>
        <taxon>Metazoa</taxon>
        <taxon>Ecdysozoa</taxon>
        <taxon>Arthropoda</taxon>
        <taxon>Crustacea</taxon>
        <taxon>Branchiopoda</taxon>
        <taxon>Anostraca</taxon>
        <taxon>Artemiidae</taxon>
        <taxon>Artemia</taxon>
    </lineage>
</organism>
<dbReference type="EC" id="3.4.24.81" evidence="2"/>
<sequence>MESLHISLLLLKALFLCLEFGQLGQCHKPLSEYVSHFEPLTYDSHAIKKEHSRVRRSANDDHLQLKFHSYGQHFALRLKRDKTVFSENVAVQNHNGTSLEVDLSHFFSGHLEDDPKSTAFGSIKDGVFDGKIITSNDIYYVERSHKYFPGENAKFHSVIYKEADVVDPYENKRTGHVSGCGITDEISHWMDSVQRSGEEEEQNAIETPKKPKLSSSTPKTLEEVWREKVSEDPSYKYTLEANKEESRKILRNKRDTLRGNEKRTCSMFIQTDPYLWKHVYEQEKRDSVRTREEITAMIAQHVKAVNSIYEDTKFDGKHKHRMIRFEVQRIKIDDYEICQPGYSGEESKSSTKFCLPNIDVSNYLNLHSQGNHEDFCLAYVFTYRDFTGGTLGLAWVASASGASGGICERYKSYTESLGGYHRQTKRSLNTGIITFVNYNSRVPPKVSQLTLAHEIGHNFGSPHDYPVSCRPGGQGGNYIMFASATSGDKPNNSKFSICSVGNISQVLDAVHEGKKKNCFSESDGAFCGNKIVEPGEECDCGFDDKECLEDRCCYPRIVSEADLKVNSGAKGCTRRPKAQCSPSEGPCCDKSCRFQPRTAQKCRFETECSQSQYCDGRSAACPPSDPKPDKTECNGNTKVCIKGECTGSMCTKWGMRECLLTSAMVTDKRRLCELACQAGDDNSTCRGTSELAPITHITGGILLRPGSPCDNYQGYCDVFLKCRAVDAEGPLARLKNLLFNRETLMTIAQWVTEYWWAVLLMGIAFVVVMGIFVQCCAVHTPSSNPKRAPALRLTDTLRHPYSTLRRKRPRREGGGLQGRAPPPYGPPGRPPPNGPPHGYGEGRGHYNRPKGTAPTTEWTGPNGSRSGQMEMRPQRK</sequence>
<feature type="signal peptide" evidence="7">
    <location>
        <begin position="1"/>
        <end position="26"/>
    </location>
</feature>
<accession>A0AA88H929</accession>
<dbReference type="Pfam" id="PF00200">
    <property type="entry name" value="Disintegrin"/>
    <property type="match status" value="1"/>
</dbReference>
<evidence type="ECO:0000259" key="9">
    <source>
        <dbReference type="PROSITE" id="PS50215"/>
    </source>
</evidence>
<feature type="active site" evidence="4">
    <location>
        <position position="454"/>
    </location>
</feature>
<dbReference type="InterPro" id="IPR051489">
    <property type="entry name" value="ADAM_Metalloproteinase"/>
</dbReference>
<keyword evidence="4" id="KW-0862">Zinc</keyword>
<dbReference type="SUPFAM" id="SSF57552">
    <property type="entry name" value="Blood coagulation inhibitor (disintegrin)"/>
    <property type="match status" value="1"/>
</dbReference>
<evidence type="ECO:0000256" key="2">
    <source>
        <dbReference type="ARBA" id="ARBA00012332"/>
    </source>
</evidence>
<keyword evidence="4" id="KW-0479">Metal-binding</keyword>
<dbReference type="InterPro" id="IPR001762">
    <property type="entry name" value="Disintegrin_dom"/>
</dbReference>
<dbReference type="GO" id="GO:0046872">
    <property type="term" value="F:metal ion binding"/>
    <property type="evidence" value="ECO:0007669"/>
    <property type="project" value="UniProtKB-KW"/>
</dbReference>
<feature type="compositionally biased region" description="Polar residues" evidence="5">
    <location>
        <begin position="853"/>
        <end position="867"/>
    </location>
</feature>
<feature type="binding site" evidence="4">
    <location>
        <position position="453"/>
    </location>
    <ligand>
        <name>Zn(2+)</name>
        <dbReference type="ChEBI" id="CHEBI:29105"/>
        <note>catalytic</note>
    </ligand>
</feature>
<comment type="caution">
    <text evidence="10">The sequence shown here is derived from an EMBL/GenBank/DDBJ whole genome shotgun (WGS) entry which is preliminary data.</text>
</comment>
<evidence type="ECO:0000256" key="3">
    <source>
        <dbReference type="ARBA" id="ARBA00022685"/>
    </source>
</evidence>
<dbReference type="Proteomes" id="UP001187531">
    <property type="component" value="Unassembled WGS sequence"/>
</dbReference>
<evidence type="ECO:0000256" key="6">
    <source>
        <dbReference type="SAM" id="Phobius"/>
    </source>
</evidence>
<comment type="catalytic activity">
    <reaction evidence="1">
        <text>Endopeptidase of broad specificity.</text>
        <dbReference type="EC" id="3.4.24.81"/>
    </reaction>
</comment>
<dbReference type="InterPro" id="IPR001590">
    <property type="entry name" value="Peptidase_M12B"/>
</dbReference>
<evidence type="ECO:0000313" key="11">
    <source>
        <dbReference type="Proteomes" id="UP001187531"/>
    </source>
</evidence>
<feature type="region of interest" description="Disordered" evidence="5">
    <location>
        <begin position="782"/>
        <end position="876"/>
    </location>
</feature>
<evidence type="ECO:0000256" key="7">
    <source>
        <dbReference type="SAM" id="SignalP"/>
    </source>
</evidence>
<dbReference type="GO" id="GO:0005886">
    <property type="term" value="C:plasma membrane"/>
    <property type="evidence" value="ECO:0007669"/>
    <property type="project" value="TreeGrafter"/>
</dbReference>
<protein>
    <recommendedName>
        <fullName evidence="2">ADAM10 endopeptidase</fullName>
        <ecNumber evidence="2">3.4.24.81</ecNumber>
    </recommendedName>
</protein>
<dbReference type="GO" id="GO:0006509">
    <property type="term" value="P:membrane protein ectodomain proteolysis"/>
    <property type="evidence" value="ECO:0007669"/>
    <property type="project" value="TreeGrafter"/>
</dbReference>
<feature type="transmembrane region" description="Helical" evidence="6">
    <location>
        <begin position="754"/>
        <end position="778"/>
    </location>
</feature>
<evidence type="ECO:0000313" key="10">
    <source>
        <dbReference type="EMBL" id="KAK2704523.1"/>
    </source>
</evidence>
<gene>
    <name evidence="10" type="ORF">QYM36_016800</name>
</gene>
<dbReference type="Gene3D" id="3.40.390.10">
    <property type="entry name" value="Collagenase (Catalytic Domain)"/>
    <property type="match status" value="1"/>
</dbReference>
<dbReference type="InterPro" id="IPR036436">
    <property type="entry name" value="Disintegrin_dom_sf"/>
</dbReference>
<feature type="compositionally biased region" description="Pro residues" evidence="5">
    <location>
        <begin position="820"/>
        <end position="835"/>
    </location>
</feature>
<dbReference type="PROSITE" id="PS50214">
    <property type="entry name" value="DISINTEGRIN_2"/>
    <property type="match status" value="1"/>
</dbReference>
<dbReference type="Gene3D" id="4.10.70.10">
    <property type="entry name" value="Disintegrin domain"/>
    <property type="match status" value="1"/>
</dbReference>
<keyword evidence="3" id="KW-0165">Cleavage on pair of basic residues</keyword>
<dbReference type="PANTHER" id="PTHR45702">
    <property type="entry name" value="ADAM10/ADAM17 METALLOPEPTIDASE FAMILY MEMBER"/>
    <property type="match status" value="1"/>
</dbReference>
<evidence type="ECO:0000256" key="5">
    <source>
        <dbReference type="SAM" id="MobiDB-lite"/>
    </source>
</evidence>
<dbReference type="SMART" id="SM00050">
    <property type="entry name" value="DISIN"/>
    <property type="match status" value="1"/>
</dbReference>
<feature type="domain" description="Peptidase M12B" evidence="9">
    <location>
        <begin position="263"/>
        <end position="507"/>
    </location>
</feature>
<feature type="binding site" evidence="4">
    <location>
        <position position="457"/>
    </location>
    <ligand>
        <name>Zn(2+)</name>
        <dbReference type="ChEBI" id="CHEBI:29105"/>
        <note>catalytic</note>
    </ligand>
</feature>
<dbReference type="Pfam" id="PF21299">
    <property type="entry name" value="ADAM10_Cys-rich"/>
    <property type="match status" value="1"/>
</dbReference>
<dbReference type="PANTHER" id="PTHR45702:SF2">
    <property type="entry name" value="KUZBANIAN, ISOFORM A"/>
    <property type="match status" value="1"/>
</dbReference>
<comment type="caution">
    <text evidence="4">Lacks conserved residue(s) required for the propagation of feature annotation.</text>
</comment>
<dbReference type="GO" id="GO:0004222">
    <property type="term" value="F:metalloendopeptidase activity"/>
    <property type="evidence" value="ECO:0007669"/>
    <property type="project" value="InterPro"/>
</dbReference>
<dbReference type="InterPro" id="IPR049038">
    <property type="entry name" value="ADAM10_Cys-rich"/>
</dbReference>
<keyword evidence="6" id="KW-0472">Membrane</keyword>
<feature type="chain" id="PRO_5041717681" description="ADAM10 endopeptidase" evidence="7">
    <location>
        <begin position="27"/>
        <end position="876"/>
    </location>
</feature>
<evidence type="ECO:0000256" key="1">
    <source>
        <dbReference type="ARBA" id="ARBA00001809"/>
    </source>
</evidence>
<keyword evidence="6" id="KW-0812">Transmembrane</keyword>
<keyword evidence="6" id="KW-1133">Transmembrane helix</keyword>